<dbReference type="Gene3D" id="2.60.40.1850">
    <property type="match status" value="1"/>
</dbReference>
<comment type="caution">
    <text evidence="9">The sequence shown here is derived from an EMBL/GenBank/DDBJ whole genome shotgun (WGS) entry which is preliminary data.</text>
</comment>
<keyword evidence="2" id="KW-0134">Cell wall</keyword>
<keyword evidence="6" id="KW-0812">Transmembrane</keyword>
<keyword evidence="4 7" id="KW-0732">Signal</keyword>
<keyword evidence="6" id="KW-0472">Membrane</keyword>
<feature type="signal peptide" evidence="7">
    <location>
        <begin position="1"/>
        <end position="24"/>
    </location>
</feature>
<evidence type="ECO:0000256" key="4">
    <source>
        <dbReference type="ARBA" id="ARBA00022729"/>
    </source>
</evidence>
<dbReference type="SMART" id="SM00725">
    <property type="entry name" value="NEAT"/>
    <property type="match status" value="1"/>
</dbReference>
<gene>
    <name evidence="9" type="ORF">IRY55_03320</name>
</gene>
<dbReference type="SUPFAM" id="SSF158911">
    <property type="entry name" value="NEAT domain-like"/>
    <property type="match status" value="1"/>
</dbReference>
<reference evidence="9" key="1">
    <citation type="submission" date="2020-11" db="EMBL/GenBank/DDBJ databases">
        <title>Multidrug resistant novel bacterium Savagea serpentis sp. nov., isolated from the scats of a vine snake (Ahaetulla nasuta).</title>
        <authorList>
            <person name="Venkata Ramana V."/>
            <person name="Vikas Patil S."/>
            <person name="Yogita Lugani V."/>
        </authorList>
    </citation>
    <scope>NUCLEOTIDE SEQUENCE</scope>
    <source>
        <strain evidence="9">SN6</strain>
    </source>
</reference>
<evidence type="ECO:0000256" key="2">
    <source>
        <dbReference type="ARBA" id="ARBA00022512"/>
    </source>
</evidence>
<proteinExistence type="predicted"/>
<keyword evidence="10" id="KW-1185">Reference proteome</keyword>
<comment type="subcellular location">
    <subcellularLocation>
        <location evidence="1">Secreted</location>
        <location evidence="1">Cell wall</location>
        <topology evidence="1">Peptidoglycan-anchor</topology>
    </subcellularLocation>
</comment>
<evidence type="ECO:0000256" key="1">
    <source>
        <dbReference type="ARBA" id="ARBA00004168"/>
    </source>
</evidence>
<protein>
    <submittedName>
        <fullName evidence="9">NEAT domain-containing protein</fullName>
    </submittedName>
</protein>
<evidence type="ECO:0000256" key="5">
    <source>
        <dbReference type="ARBA" id="ARBA00023088"/>
    </source>
</evidence>
<keyword evidence="3" id="KW-0964">Secreted</keyword>
<sequence length="201" mass="23148">MQARHFHLLFVFIFIVSFAQRAGAVEDGVYEIQYELLHASNDSVSIANDYFEKPAIWIVEGDEQYVQLTLNHSEWTKQLQAPVGGEYVDVTVIEEDRENDLRTIQFPLEQSIGEPVEMKMHVLIETMTPVYDHRYTVRLQFDEQSAKRVEQQEAYAVSAETKSTQPLWRKPLLVTGSLLIAGALFIGIAFARKKTKRIKEE</sequence>
<evidence type="ECO:0000313" key="10">
    <source>
        <dbReference type="Proteomes" id="UP000622653"/>
    </source>
</evidence>
<accession>A0A8J7G910</accession>
<dbReference type="PANTHER" id="PTHR37824">
    <property type="entry name" value="IRON-REGULATED SURFACE DETERMINANT PROTEIN C"/>
    <property type="match status" value="1"/>
</dbReference>
<dbReference type="AlphaFoldDB" id="A0A8J7G910"/>
<evidence type="ECO:0000313" key="9">
    <source>
        <dbReference type="EMBL" id="MBF4500384.1"/>
    </source>
</evidence>
<dbReference type="InterPro" id="IPR050436">
    <property type="entry name" value="IsdA"/>
</dbReference>
<evidence type="ECO:0000256" key="6">
    <source>
        <dbReference type="SAM" id="Phobius"/>
    </source>
</evidence>
<dbReference type="PROSITE" id="PS50978">
    <property type="entry name" value="NEAT"/>
    <property type="match status" value="1"/>
</dbReference>
<evidence type="ECO:0000259" key="8">
    <source>
        <dbReference type="PROSITE" id="PS50978"/>
    </source>
</evidence>
<keyword evidence="6" id="KW-1133">Transmembrane helix</keyword>
<dbReference type="Proteomes" id="UP000622653">
    <property type="component" value="Unassembled WGS sequence"/>
</dbReference>
<organism evidence="9 10">
    <name type="scientific">Savagea serpentis</name>
    <dbReference type="NCBI Taxonomy" id="2785297"/>
    <lineage>
        <taxon>Bacteria</taxon>
        <taxon>Bacillati</taxon>
        <taxon>Bacillota</taxon>
        <taxon>Bacilli</taxon>
        <taxon>Bacillales</taxon>
        <taxon>Caryophanaceae</taxon>
        <taxon>Savagea</taxon>
    </lineage>
</organism>
<feature type="chain" id="PRO_5038820928" evidence="7">
    <location>
        <begin position="25"/>
        <end position="201"/>
    </location>
</feature>
<feature type="transmembrane region" description="Helical" evidence="6">
    <location>
        <begin position="172"/>
        <end position="191"/>
    </location>
</feature>
<name>A0A8J7G910_9BACL</name>
<dbReference type="InterPro" id="IPR037250">
    <property type="entry name" value="NEAT_dom_sf"/>
</dbReference>
<evidence type="ECO:0000256" key="7">
    <source>
        <dbReference type="SAM" id="SignalP"/>
    </source>
</evidence>
<keyword evidence="5" id="KW-0572">Peptidoglycan-anchor</keyword>
<dbReference type="PANTHER" id="PTHR37824:SF1">
    <property type="entry name" value="IRON-REGULATED SURFACE DETERMINANT PROTEIN C"/>
    <property type="match status" value="1"/>
</dbReference>
<dbReference type="EMBL" id="JADKPV010000001">
    <property type="protein sequence ID" value="MBF4500384.1"/>
    <property type="molecule type" value="Genomic_DNA"/>
</dbReference>
<dbReference type="InterPro" id="IPR006635">
    <property type="entry name" value="NEAT_dom"/>
</dbReference>
<dbReference type="RefSeq" id="WP_194561825.1">
    <property type="nucleotide sequence ID" value="NZ_JADKPV010000001.1"/>
</dbReference>
<feature type="domain" description="NEAT" evidence="8">
    <location>
        <begin position="25"/>
        <end position="149"/>
    </location>
</feature>
<dbReference type="CDD" id="cd06920">
    <property type="entry name" value="NEAT"/>
    <property type="match status" value="1"/>
</dbReference>
<dbReference type="Pfam" id="PF05031">
    <property type="entry name" value="NEAT"/>
    <property type="match status" value="1"/>
</dbReference>
<evidence type="ECO:0000256" key="3">
    <source>
        <dbReference type="ARBA" id="ARBA00022525"/>
    </source>
</evidence>